<dbReference type="NCBIfam" id="NF007702">
    <property type="entry name" value="PRK10387.1"/>
    <property type="match status" value="1"/>
</dbReference>
<dbReference type="SUPFAM" id="SSF47616">
    <property type="entry name" value="GST C-terminal domain-like"/>
    <property type="match status" value="1"/>
</dbReference>
<dbReference type="Gene3D" id="1.20.1050.10">
    <property type="match status" value="1"/>
</dbReference>
<accession>A0A433LAF8</accession>
<dbReference type="RefSeq" id="WP_126981878.1">
    <property type="nucleotide sequence ID" value="NZ_RZHD01000006.1"/>
</dbReference>
<dbReference type="InterPro" id="IPR036249">
    <property type="entry name" value="Thioredoxin-like_sf"/>
</dbReference>
<evidence type="ECO:0000313" key="2">
    <source>
        <dbReference type="EMBL" id="RUR45128.1"/>
    </source>
</evidence>
<dbReference type="NCBIfam" id="TIGR02182">
    <property type="entry name" value="GRXB"/>
    <property type="match status" value="1"/>
</dbReference>
<organism evidence="2 3">
    <name type="scientific">Vreelandella populi</name>
    <dbReference type="NCBI Taxonomy" id="2498858"/>
    <lineage>
        <taxon>Bacteria</taxon>
        <taxon>Pseudomonadati</taxon>
        <taxon>Pseudomonadota</taxon>
        <taxon>Gammaproteobacteria</taxon>
        <taxon>Oceanospirillales</taxon>
        <taxon>Halomonadaceae</taxon>
        <taxon>Vreelandella</taxon>
    </lineage>
</organism>
<dbReference type="GO" id="GO:0005829">
    <property type="term" value="C:cytosol"/>
    <property type="evidence" value="ECO:0007669"/>
    <property type="project" value="InterPro"/>
</dbReference>
<dbReference type="SMR" id="A0A433LAF8"/>
<evidence type="ECO:0000259" key="1">
    <source>
        <dbReference type="PROSITE" id="PS50404"/>
    </source>
</evidence>
<dbReference type="PROSITE" id="PS50404">
    <property type="entry name" value="GST_NTER"/>
    <property type="match status" value="1"/>
</dbReference>
<name>A0A433LAF8_9GAMM</name>
<dbReference type="AlphaFoldDB" id="A0A433LAF8"/>
<dbReference type="Pfam" id="PF04399">
    <property type="entry name" value="Glutaredoxin2_C"/>
    <property type="match status" value="1"/>
</dbReference>
<proteinExistence type="predicted"/>
<sequence>MKLYVYDHCPFCVRARMIFGLKNIPCEIIVLANDDETIPQSLIGKKMLPILVTDEGETIGESLDIVRYIDEMTGKPTLAAPASEVVEAWIEEASGLVYRLAIPRWSCSDYPEFKNESARKYFIQKKESVFGSFSALMKESPALIKDVNMKLTDLDQILAALPTIEQYSLTDILLYPVLRSLSIVKGVEWPVGLDGWRKRVAMDCNVPLNDAIAI</sequence>
<dbReference type="EMBL" id="RZHD01000006">
    <property type="protein sequence ID" value="RUR45128.1"/>
    <property type="molecule type" value="Genomic_DNA"/>
</dbReference>
<gene>
    <name evidence="2" type="ORF">ELY37_13790</name>
</gene>
<dbReference type="InterPro" id="IPR011767">
    <property type="entry name" value="GLR_AS"/>
</dbReference>
<protein>
    <submittedName>
        <fullName evidence="2">Glutaredoxin 2</fullName>
    </submittedName>
</protein>
<keyword evidence="3" id="KW-1185">Reference proteome</keyword>
<dbReference type="InterPro" id="IPR036282">
    <property type="entry name" value="Glutathione-S-Trfase_C_sf"/>
</dbReference>
<dbReference type="PROSITE" id="PS51354">
    <property type="entry name" value="GLUTAREDOXIN_2"/>
    <property type="match status" value="1"/>
</dbReference>
<dbReference type="Pfam" id="PF13417">
    <property type="entry name" value="GST_N_3"/>
    <property type="match status" value="1"/>
</dbReference>
<dbReference type="Gene3D" id="3.40.30.10">
    <property type="entry name" value="Glutaredoxin"/>
    <property type="match status" value="1"/>
</dbReference>
<dbReference type="PROSITE" id="PS00195">
    <property type="entry name" value="GLUTAREDOXIN_1"/>
    <property type="match status" value="1"/>
</dbReference>
<dbReference type="InterPro" id="IPR007494">
    <property type="entry name" value="Glutaredoxin2_C"/>
</dbReference>
<dbReference type="InterPro" id="IPR004045">
    <property type="entry name" value="Glutathione_S-Trfase_N"/>
</dbReference>
<feature type="domain" description="GST N-terminal" evidence="1">
    <location>
        <begin position="1"/>
        <end position="77"/>
    </location>
</feature>
<comment type="caution">
    <text evidence="2">The sequence shown here is derived from an EMBL/GenBank/DDBJ whole genome shotgun (WGS) entry which is preliminary data.</text>
</comment>
<dbReference type="Proteomes" id="UP000286912">
    <property type="component" value="Unassembled WGS sequence"/>
</dbReference>
<dbReference type="InterPro" id="IPR011901">
    <property type="entry name" value="Grx2"/>
</dbReference>
<dbReference type="SUPFAM" id="SSF52833">
    <property type="entry name" value="Thioredoxin-like"/>
    <property type="match status" value="1"/>
</dbReference>
<dbReference type="OrthoDB" id="5291571at2"/>
<evidence type="ECO:0000313" key="3">
    <source>
        <dbReference type="Proteomes" id="UP000286912"/>
    </source>
</evidence>
<reference evidence="2 3" key="1">
    <citation type="submission" date="2018-12" db="EMBL/GenBank/DDBJ databases">
        <title>three novel Halomonas strain isolated from plants.</title>
        <authorList>
            <person name="Sun C."/>
        </authorList>
    </citation>
    <scope>NUCLEOTIDE SEQUENCE [LARGE SCALE GENOMIC DNA]</scope>
    <source>
        <strain evidence="2 3">RC</strain>
    </source>
</reference>